<comment type="caution">
    <text evidence="5">The sequence shown here is derived from an EMBL/GenBank/DDBJ whole genome shotgun (WGS) entry which is preliminary data.</text>
</comment>
<protein>
    <submittedName>
        <fullName evidence="5">Serine/threonine protein phosphatase</fullName>
    </submittedName>
</protein>
<evidence type="ECO:0000313" key="5">
    <source>
        <dbReference type="EMBL" id="PJZ73429.1"/>
    </source>
</evidence>
<feature type="transmembrane region" description="Helical" evidence="2">
    <location>
        <begin position="256"/>
        <end position="282"/>
    </location>
</feature>
<dbReference type="EMBL" id="NPDY01000014">
    <property type="protein sequence ID" value="PJZ68953.1"/>
    <property type="molecule type" value="Genomic_DNA"/>
</dbReference>
<feature type="transmembrane region" description="Helical" evidence="2">
    <location>
        <begin position="112"/>
        <end position="129"/>
    </location>
</feature>
<dbReference type="InterPro" id="IPR001932">
    <property type="entry name" value="PPM-type_phosphatase-like_dom"/>
</dbReference>
<name>A0A2M9ZN76_9LEPT</name>
<organism evidence="5 7">
    <name type="scientific">Leptospira perolatii</name>
    <dbReference type="NCBI Taxonomy" id="2023191"/>
    <lineage>
        <taxon>Bacteria</taxon>
        <taxon>Pseudomonadati</taxon>
        <taxon>Spirochaetota</taxon>
        <taxon>Spirochaetia</taxon>
        <taxon>Leptospirales</taxon>
        <taxon>Leptospiraceae</taxon>
        <taxon>Leptospira</taxon>
    </lineage>
</organism>
<proteinExistence type="predicted"/>
<dbReference type="RefSeq" id="WP_100714643.1">
    <property type="nucleotide sequence ID" value="NZ_NPDY01000014.1"/>
</dbReference>
<feature type="transmembrane region" description="Helical" evidence="2">
    <location>
        <begin position="34"/>
        <end position="51"/>
    </location>
</feature>
<evidence type="ECO:0000259" key="3">
    <source>
        <dbReference type="SMART" id="SM00331"/>
    </source>
</evidence>
<dbReference type="SMART" id="SM00331">
    <property type="entry name" value="PP2C_SIG"/>
    <property type="match status" value="1"/>
</dbReference>
<dbReference type="Proteomes" id="UP000231962">
    <property type="component" value="Unassembled WGS sequence"/>
</dbReference>
<dbReference type="SUPFAM" id="SSF81606">
    <property type="entry name" value="PP2C-like"/>
    <property type="match status" value="1"/>
</dbReference>
<dbReference type="Gene3D" id="3.60.40.10">
    <property type="entry name" value="PPM-type phosphatase domain"/>
    <property type="match status" value="1"/>
</dbReference>
<dbReference type="InterPro" id="IPR052016">
    <property type="entry name" value="Bact_Sigma-Reg"/>
</dbReference>
<dbReference type="InterPro" id="IPR036457">
    <property type="entry name" value="PPM-type-like_dom_sf"/>
</dbReference>
<evidence type="ECO:0000313" key="6">
    <source>
        <dbReference type="Proteomes" id="UP000231962"/>
    </source>
</evidence>
<evidence type="ECO:0000256" key="2">
    <source>
        <dbReference type="SAM" id="Phobius"/>
    </source>
</evidence>
<dbReference type="OrthoDB" id="305353at2"/>
<keyword evidence="2" id="KW-1133">Transmembrane helix</keyword>
<feature type="domain" description="PPM-type phosphatase" evidence="3">
    <location>
        <begin position="224"/>
        <end position="438"/>
    </location>
</feature>
<feature type="transmembrane region" description="Helical" evidence="2">
    <location>
        <begin position="63"/>
        <end position="81"/>
    </location>
</feature>
<reference evidence="6 7" key="1">
    <citation type="submission" date="2017-07" db="EMBL/GenBank/DDBJ databases">
        <title>Leptospira spp. isolated from tropical soils.</title>
        <authorList>
            <person name="Thibeaux R."/>
            <person name="Iraola G."/>
            <person name="Ferres I."/>
            <person name="Bierque E."/>
            <person name="Girault D."/>
            <person name="Soupe-Gilbert M.-E."/>
            <person name="Picardeau M."/>
            <person name="Goarant C."/>
        </authorList>
    </citation>
    <scope>NUCLEOTIDE SEQUENCE [LARGE SCALE GENOMIC DNA]</scope>
    <source>
        <strain evidence="5 7">FH1-B-B1</strain>
        <strain evidence="4 6">FH1-B-C1</strain>
    </source>
</reference>
<evidence type="ECO:0000256" key="1">
    <source>
        <dbReference type="ARBA" id="ARBA00022801"/>
    </source>
</evidence>
<sequence length="439" mass="49150">MSIRNISSNSRKDKYPVFGLGPFLSQESLSRFRFSLLLFIFFAGFGLLFQGESTFVDPPWMRSSHLILLFGSYICSYKVPIYKKYSEYILLFHFSLMSAHSVFLLYVNGLYLGYLFGMILVIVSTGIALNKRKLHLIFLLIFLPIAIAVGANCPNPTIERGMYYFGIISSTILAVLVSTFQLRTIEKLVEADLQLEKYRANMESELELAQSTQKSLVDLKFPQVGPFRMYSYFNPLEGVGGDLIKSEKGQNGQLDFFFADAAGHGISAAMVSSMAVMAFKMISTKANGPAHGLFLIHESLMTMIGGFFITAVYLRLNPVSLTLSYAYAGHHPGILIQKDGMVEELAGKGTVLLALPKLKNQDYVRTLHSGDRVLLMSDGLFEFFTKEKEFFGYSKFMDLVRENSNFSGDAFLQSLGDAVNRLHVSKTKDDQTMLLIEVA</sequence>
<dbReference type="EMBL" id="NPDZ01000004">
    <property type="protein sequence ID" value="PJZ73429.1"/>
    <property type="molecule type" value="Genomic_DNA"/>
</dbReference>
<keyword evidence="2" id="KW-0472">Membrane</keyword>
<dbReference type="AlphaFoldDB" id="A0A2M9ZN76"/>
<feature type="transmembrane region" description="Helical" evidence="2">
    <location>
        <begin position="294"/>
        <end position="314"/>
    </location>
</feature>
<keyword evidence="6" id="KW-1185">Reference proteome</keyword>
<dbReference type="Pfam" id="PF07228">
    <property type="entry name" value="SpoIIE"/>
    <property type="match status" value="1"/>
</dbReference>
<accession>A0A2M9ZN76</accession>
<keyword evidence="2" id="KW-0812">Transmembrane</keyword>
<gene>
    <name evidence="4" type="ORF">CH360_13850</name>
    <name evidence="5" type="ORF">CH373_07865</name>
</gene>
<feature type="transmembrane region" description="Helical" evidence="2">
    <location>
        <begin position="163"/>
        <end position="182"/>
    </location>
</feature>
<dbReference type="PANTHER" id="PTHR43156">
    <property type="entry name" value="STAGE II SPORULATION PROTEIN E-RELATED"/>
    <property type="match status" value="1"/>
</dbReference>
<feature type="transmembrane region" description="Helical" evidence="2">
    <location>
        <begin position="134"/>
        <end position="151"/>
    </location>
</feature>
<dbReference type="Proteomes" id="UP000231990">
    <property type="component" value="Unassembled WGS sequence"/>
</dbReference>
<dbReference type="GO" id="GO:0016791">
    <property type="term" value="F:phosphatase activity"/>
    <property type="evidence" value="ECO:0007669"/>
    <property type="project" value="TreeGrafter"/>
</dbReference>
<keyword evidence="1" id="KW-0378">Hydrolase</keyword>
<evidence type="ECO:0000313" key="4">
    <source>
        <dbReference type="EMBL" id="PJZ68953.1"/>
    </source>
</evidence>
<evidence type="ECO:0000313" key="7">
    <source>
        <dbReference type="Proteomes" id="UP000231990"/>
    </source>
</evidence>
<dbReference type="PANTHER" id="PTHR43156:SF2">
    <property type="entry name" value="STAGE II SPORULATION PROTEIN E"/>
    <property type="match status" value="1"/>
</dbReference>